<dbReference type="AlphaFoldDB" id="A0A1C1CVB0"/>
<feature type="domain" description="JmjN" evidence="2">
    <location>
        <begin position="105"/>
        <end position="143"/>
    </location>
</feature>
<dbReference type="Pfam" id="PF02375">
    <property type="entry name" value="JmjN"/>
    <property type="match status" value="1"/>
</dbReference>
<dbReference type="Proteomes" id="UP000094526">
    <property type="component" value="Unassembled WGS sequence"/>
</dbReference>
<feature type="compositionally biased region" description="Polar residues" evidence="1">
    <location>
        <begin position="29"/>
        <end position="45"/>
    </location>
</feature>
<comment type="caution">
    <text evidence="3">The sequence shown here is derived from an EMBL/GenBank/DDBJ whole genome shotgun (WGS) entry which is preliminary data.</text>
</comment>
<protein>
    <recommendedName>
        <fullName evidence="2">JmjN domain-containing protein</fullName>
    </recommendedName>
</protein>
<gene>
    <name evidence="3" type="ORF">CLCR_10909</name>
</gene>
<dbReference type="OrthoDB" id="9547406at2759"/>
<evidence type="ECO:0000313" key="4">
    <source>
        <dbReference type="Proteomes" id="UP000094526"/>
    </source>
</evidence>
<feature type="region of interest" description="Disordered" evidence="1">
    <location>
        <begin position="1"/>
        <end position="91"/>
    </location>
</feature>
<dbReference type="PROSITE" id="PS51183">
    <property type="entry name" value="JMJN"/>
    <property type="match status" value="1"/>
</dbReference>
<dbReference type="STRING" id="86049.A0A1C1CVB0"/>
<proteinExistence type="predicted"/>
<dbReference type="Gene3D" id="2.60.120.650">
    <property type="entry name" value="Cupin"/>
    <property type="match status" value="1"/>
</dbReference>
<name>A0A1C1CVB0_9EURO</name>
<evidence type="ECO:0000313" key="3">
    <source>
        <dbReference type="EMBL" id="OCT52423.1"/>
    </source>
</evidence>
<dbReference type="EMBL" id="LGRB01000008">
    <property type="protein sequence ID" value="OCT52423.1"/>
    <property type="molecule type" value="Genomic_DNA"/>
</dbReference>
<feature type="compositionally biased region" description="Pro residues" evidence="1">
    <location>
        <begin position="1"/>
        <end position="12"/>
    </location>
</feature>
<dbReference type="VEuPathDB" id="FungiDB:CLCR_10909"/>
<evidence type="ECO:0000259" key="2">
    <source>
        <dbReference type="PROSITE" id="PS51183"/>
    </source>
</evidence>
<dbReference type="InterPro" id="IPR003349">
    <property type="entry name" value="JmjN"/>
</dbReference>
<organism evidence="3 4">
    <name type="scientific">Cladophialophora carrionii</name>
    <dbReference type="NCBI Taxonomy" id="86049"/>
    <lineage>
        <taxon>Eukaryota</taxon>
        <taxon>Fungi</taxon>
        <taxon>Dikarya</taxon>
        <taxon>Ascomycota</taxon>
        <taxon>Pezizomycotina</taxon>
        <taxon>Eurotiomycetes</taxon>
        <taxon>Chaetothyriomycetidae</taxon>
        <taxon>Chaetothyriales</taxon>
        <taxon>Herpotrichiellaceae</taxon>
        <taxon>Cladophialophora</taxon>
    </lineage>
</organism>
<keyword evidence="4" id="KW-1185">Reference proteome</keyword>
<dbReference type="VEuPathDB" id="FungiDB:G647_03823"/>
<sequence length="143" mass="15750">MAAVTMPPPPSLPDLDAPGTATLERHEAMSQSLPTPQVHTPPTTDEGSHKDDDAASSSSLSDLGDDIEDEENRMRFEEAARAGAEAEQYSEVKPDRYENGVPIFTPGRQQTMEQFKDFQKYVKGVDPYGMQSGIVLIDPPEEW</sequence>
<dbReference type="SMART" id="SM00545">
    <property type="entry name" value="JmjN"/>
    <property type="match status" value="1"/>
</dbReference>
<evidence type="ECO:0000256" key="1">
    <source>
        <dbReference type="SAM" id="MobiDB-lite"/>
    </source>
</evidence>
<reference evidence="4" key="1">
    <citation type="submission" date="2015-07" db="EMBL/GenBank/DDBJ databases">
        <authorList>
            <person name="Teixeira M.M."/>
            <person name="Souza R.C."/>
            <person name="Almeida L.G."/>
            <person name="Vicente V.A."/>
            <person name="de Hoog S."/>
            <person name="Bocca A.L."/>
            <person name="de Almeida S.R."/>
            <person name="Vasconcelos A.T."/>
            <person name="Felipe M.S."/>
        </authorList>
    </citation>
    <scope>NUCLEOTIDE SEQUENCE [LARGE SCALE GENOMIC DNA]</scope>
    <source>
        <strain evidence="4">KSF</strain>
    </source>
</reference>
<accession>A0A1C1CVB0</accession>